<evidence type="ECO:0000313" key="4">
    <source>
        <dbReference type="Proteomes" id="UP001497457"/>
    </source>
</evidence>
<evidence type="ECO:0000259" key="2">
    <source>
        <dbReference type="Pfam" id="PF23635"/>
    </source>
</evidence>
<keyword evidence="4" id="KW-1185">Reference proteome</keyword>
<feature type="domain" description="F-box protein AT5G49610-like beta-propeller" evidence="2">
    <location>
        <begin position="187"/>
        <end position="362"/>
    </location>
</feature>
<feature type="domain" description="F-box" evidence="1">
    <location>
        <begin position="10"/>
        <end position="51"/>
    </location>
</feature>
<evidence type="ECO:0008006" key="5">
    <source>
        <dbReference type="Google" id="ProtNLM"/>
    </source>
</evidence>
<name>A0ABC9FK87_9POAL</name>
<organism evidence="3 4">
    <name type="scientific">Urochloa decumbens</name>
    <dbReference type="NCBI Taxonomy" id="240449"/>
    <lineage>
        <taxon>Eukaryota</taxon>
        <taxon>Viridiplantae</taxon>
        <taxon>Streptophyta</taxon>
        <taxon>Embryophyta</taxon>
        <taxon>Tracheophyta</taxon>
        <taxon>Spermatophyta</taxon>
        <taxon>Magnoliopsida</taxon>
        <taxon>Liliopsida</taxon>
        <taxon>Poales</taxon>
        <taxon>Poaceae</taxon>
        <taxon>PACMAD clade</taxon>
        <taxon>Panicoideae</taxon>
        <taxon>Panicodae</taxon>
        <taxon>Paniceae</taxon>
        <taxon>Melinidinae</taxon>
        <taxon>Urochloa</taxon>
    </lineage>
</organism>
<gene>
    <name evidence="3" type="ORF">URODEC1_LOCUS106542</name>
</gene>
<evidence type="ECO:0000259" key="1">
    <source>
        <dbReference type="Pfam" id="PF00646"/>
    </source>
</evidence>
<dbReference type="Pfam" id="PF00646">
    <property type="entry name" value="F-box"/>
    <property type="match status" value="1"/>
</dbReference>
<evidence type="ECO:0000313" key="3">
    <source>
        <dbReference type="EMBL" id="CAL5077175.1"/>
    </source>
</evidence>
<dbReference type="Proteomes" id="UP001497457">
    <property type="component" value="Chromosome 6rd"/>
</dbReference>
<reference evidence="3" key="1">
    <citation type="submission" date="2024-10" db="EMBL/GenBank/DDBJ databases">
        <authorList>
            <person name="Ryan C."/>
        </authorList>
    </citation>
    <scope>NUCLEOTIDE SEQUENCE [LARGE SCALE GENOMIC DNA]</scope>
</reference>
<sequence>MTTPPPPPAIPGELVEEALLRVPPDDPASLVRASLVCKDWCRLISAPGFRRRLSERHGAPPLLGFVGSVTDTDGRLGITRFLPTSSFRPRRAEADLFGWVAIHSCHGRVLLFRRPWCANPRENRLLVWDPVADERRELPRMSWRPEPVPESWNAAVLCSASAAAGCNYSDCHRGPFLVIFVGTLGSTTATSVYSSDANAWSERTSARVSFIQYHIEATAIAENALYFNTITGTRLVKCDLSTREVSWINLPTEASKRDIVLMAMEDGRLGFAMVKEDNLYIWSREVGLDGEKRWAQSRIIELNKLLPADALYVEPHLAGYANGAGVVFLWTCGGFFSVDLNSLRVEERGGSYRLGKSVVPVMSFCTPALGAASTGEGSGPGA</sequence>
<accession>A0ABC9FK87</accession>
<proteinExistence type="predicted"/>
<dbReference type="Pfam" id="PF23635">
    <property type="entry name" value="Beta-prop_AT5G49610-like"/>
    <property type="match status" value="1"/>
</dbReference>
<dbReference type="EMBL" id="OZ075116">
    <property type="protein sequence ID" value="CAL5077175.1"/>
    <property type="molecule type" value="Genomic_DNA"/>
</dbReference>
<dbReference type="PANTHER" id="PTHR32133">
    <property type="entry name" value="OS07G0120400 PROTEIN"/>
    <property type="match status" value="1"/>
</dbReference>
<dbReference type="InterPro" id="IPR056594">
    <property type="entry name" value="AT5G49610-like_b-prop"/>
</dbReference>
<dbReference type="InterPro" id="IPR036047">
    <property type="entry name" value="F-box-like_dom_sf"/>
</dbReference>
<dbReference type="PANTHER" id="PTHR32133:SF386">
    <property type="entry name" value="F-BOX DOMAIN-CONTAINING PROTEIN"/>
    <property type="match status" value="1"/>
</dbReference>
<dbReference type="InterPro" id="IPR001810">
    <property type="entry name" value="F-box_dom"/>
</dbReference>
<protein>
    <recommendedName>
        <fullName evidence="5">F-box domain-containing protein</fullName>
    </recommendedName>
</protein>
<dbReference type="SUPFAM" id="SSF81383">
    <property type="entry name" value="F-box domain"/>
    <property type="match status" value="1"/>
</dbReference>
<dbReference type="AlphaFoldDB" id="A0ABC9FK87"/>